<evidence type="ECO:0000256" key="1">
    <source>
        <dbReference type="SAM" id="Phobius"/>
    </source>
</evidence>
<reference evidence="3" key="1">
    <citation type="submission" date="2018-02" db="EMBL/GenBank/DDBJ databases">
        <authorList>
            <person name="Moore K."/>
            <person name="Momper L."/>
        </authorList>
    </citation>
    <scope>NUCLEOTIDE SEQUENCE [LARGE SCALE GENOMIC DNA]</scope>
    <source>
        <strain evidence="3">ULC18</strain>
    </source>
</reference>
<evidence type="ECO:0000313" key="3">
    <source>
        <dbReference type="Proteomes" id="UP000239576"/>
    </source>
</evidence>
<keyword evidence="1" id="KW-0812">Transmembrane</keyword>
<reference evidence="2 3" key="2">
    <citation type="submission" date="2018-03" db="EMBL/GenBank/DDBJ databases">
        <title>The ancient ancestry and fast evolution of plastids.</title>
        <authorList>
            <person name="Moore K.R."/>
            <person name="Magnabosco C."/>
            <person name="Momper L."/>
            <person name="Gold D.A."/>
            <person name="Bosak T."/>
            <person name="Fournier G.P."/>
        </authorList>
    </citation>
    <scope>NUCLEOTIDE SEQUENCE [LARGE SCALE GENOMIC DNA]</scope>
    <source>
        <strain evidence="2 3">ULC18</strain>
    </source>
</reference>
<proteinExistence type="predicted"/>
<feature type="transmembrane region" description="Helical" evidence="1">
    <location>
        <begin position="50"/>
        <end position="70"/>
    </location>
</feature>
<evidence type="ECO:0000313" key="2">
    <source>
        <dbReference type="EMBL" id="PSB29800.1"/>
    </source>
</evidence>
<keyword evidence="3" id="KW-1185">Reference proteome</keyword>
<dbReference type="EMBL" id="PVWK01000058">
    <property type="protein sequence ID" value="PSB29800.1"/>
    <property type="molecule type" value="Genomic_DNA"/>
</dbReference>
<gene>
    <name evidence="2" type="ORF">C7B82_10610</name>
</gene>
<dbReference type="OrthoDB" id="530987at2"/>
<protein>
    <submittedName>
        <fullName evidence="2">Uncharacterized protein</fullName>
    </submittedName>
</protein>
<sequence length="117" mass="12548">MSNFSFDDLWRKDFLKGLILWIVIEIVSFLVLPGLGAIQQSDRLKLWFGLSIPLGIGGAILLGGSSRFVAITNERAASGSKTLLSLLGQFGGSIGIAGILFPFVMAAGEFLAKIFDK</sequence>
<name>A0A2T1EAP7_9CYAN</name>
<feature type="transmembrane region" description="Helical" evidence="1">
    <location>
        <begin position="90"/>
        <end position="112"/>
    </location>
</feature>
<dbReference type="Proteomes" id="UP000239576">
    <property type="component" value="Unassembled WGS sequence"/>
</dbReference>
<keyword evidence="1" id="KW-0472">Membrane</keyword>
<keyword evidence="1" id="KW-1133">Transmembrane helix</keyword>
<comment type="caution">
    <text evidence="2">The sequence shown here is derived from an EMBL/GenBank/DDBJ whole genome shotgun (WGS) entry which is preliminary data.</text>
</comment>
<feature type="transmembrane region" description="Helical" evidence="1">
    <location>
        <begin position="18"/>
        <end position="38"/>
    </location>
</feature>
<dbReference type="RefSeq" id="WP_106256272.1">
    <property type="nucleotide sequence ID" value="NZ_CAWNSW010000042.1"/>
</dbReference>
<accession>A0A2T1EAP7</accession>
<organism evidence="2 3">
    <name type="scientific">Stenomitos frigidus ULC18</name>
    <dbReference type="NCBI Taxonomy" id="2107698"/>
    <lineage>
        <taxon>Bacteria</taxon>
        <taxon>Bacillati</taxon>
        <taxon>Cyanobacteriota</taxon>
        <taxon>Cyanophyceae</taxon>
        <taxon>Leptolyngbyales</taxon>
        <taxon>Leptolyngbyaceae</taxon>
        <taxon>Stenomitos</taxon>
    </lineage>
</organism>
<dbReference type="AlphaFoldDB" id="A0A2T1EAP7"/>